<dbReference type="EMBL" id="AHHH01000028">
    <property type="protein sequence ID" value="ESU44178.1"/>
    <property type="molecule type" value="Genomic_DNA"/>
</dbReference>
<keyword evidence="1" id="KW-1133">Transmembrane helix</keyword>
<proteinExistence type="predicted"/>
<feature type="domain" description="EGF-like" evidence="2">
    <location>
        <begin position="493"/>
        <end position="522"/>
    </location>
</feature>
<dbReference type="VEuPathDB" id="GiardiaDB:QR46_4866"/>
<evidence type="ECO:0000313" key="3">
    <source>
        <dbReference type="EMBL" id="ESU44178.1"/>
    </source>
</evidence>
<feature type="non-terminal residue" evidence="3">
    <location>
        <position position="1"/>
    </location>
</feature>
<feature type="transmembrane region" description="Helical" evidence="1">
    <location>
        <begin position="579"/>
        <end position="603"/>
    </location>
</feature>
<comment type="caution">
    <text evidence="3">The sequence shown here is derived from an EMBL/GenBank/DDBJ whole genome shotgun (WGS) entry which is preliminary data.</text>
</comment>
<dbReference type="VEuPathDB" id="GiardiaDB:GL50803_00137697"/>
<reference evidence="3 4" key="2">
    <citation type="journal article" date="2013" name="Genome Biol. Evol.">
        <title>Genome sequencing of Giardia lamblia genotypes A2 and B isolates (DH and GS) and comparative analysis with the genomes of genotypes A1 and E (WB and Pig).</title>
        <authorList>
            <person name="Adam R.D."/>
            <person name="Dahlstrom E.W."/>
            <person name="Martens C.A."/>
            <person name="Bruno D.P."/>
            <person name="Barbian K.D."/>
            <person name="Ricklefs S.M."/>
            <person name="Hernandez M.M."/>
            <person name="Narla N.P."/>
            <person name="Patel R.B."/>
            <person name="Porcella S.F."/>
            <person name="Nash T.E."/>
        </authorList>
    </citation>
    <scope>NUCLEOTIDE SEQUENCE [LARGE SCALE GENOMIC DNA]</scope>
    <source>
        <strain evidence="3 4">GS</strain>
    </source>
</reference>
<dbReference type="SMART" id="SM00181">
    <property type="entry name" value="EGF"/>
    <property type="match status" value="3"/>
</dbReference>
<dbReference type="Proteomes" id="UP000018040">
    <property type="component" value="Unassembled WGS sequence"/>
</dbReference>
<name>V6TZ33_GIAIN</name>
<sequence length="608" mass="61002">VIPRGTSIKRHSACIVLKSECYSINAAPGSGVCREARDGVCVGHAEMVRAERAGAGETKNPQTACTPGSGTGQCKVCEAAIGADKYCSECDQTTEAPIDGNCITISGGDICTKNSAKGTCDSCGTGYFLHKGGCYSTADDKPGHALCTAASGGVCTTAAAGYFAIPNAPNTGESVVKCDDTTGVEVSTNTYKGVQNCEVCNPPTTPVGARADSVAVCTKCGNSKYLKTDGTCGESSDCTGTTFPKVDTSAGNKCLLCGDATNGGIANCQECTTSSSTVTCTTCTGTNKPNTAGTACIACNIANCASCDKENVCTKCSGKKLSPLRDACLTDCPAGTYDSNNVCTPCHTSCSSCSDAAESSCTACYPGSVLSKGETGNTGTCIPECTGRYAENCEANQCTAVLGGSKYCSKCKSGYVPVDGLCVSATTRAPTGCTSKGDGTCAFCTSTYFLQSGGCYNTQTLPGSAVCTAVTGNNGQCTTCANGQNANSGVCPVCPAGCSKCSGSNTCTACLAGYYLSGTKCVKCSENSTNGGNTITGVPNCVSCAPPTTSGTVTCYVTQDPTVDSADPSVNKTGLSSGAIAGISVAVIAVVGGLVGFLCWWFVCRGRA</sequence>
<dbReference type="PANTHER" id="PTHR23275">
    <property type="entry name" value="CABRIOLET.-RELATED"/>
    <property type="match status" value="1"/>
</dbReference>
<dbReference type="InterPro" id="IPR006212">
    <property type="entry name" value="Furin_repeat"/>
</dbReference>
<dbReference type="InterPro" id="IPR005127">
    <property type="entry name" value="Giardia_VSP"/>
</dbReference>
<accession>V6TZ33</accession>
<dbReference type="SMART" id="SM00261">
    <property type="entry name" value="FU"/>
    <property type="match status" value="3"/>
</dbReference>
<dbReference type="PANTHER" id="PTHR23275:SF100">
    <property type="entry name" value="EGF-LIKE DOMAIN-CONTAINING PROTEIN"/>
    <property type="match status" value="1"/>
</dbReference>
<dbReference type="Gene3D" id="2.10.220.10">
    <property type="entry name" value="Hormone Receptor, Insulin-like Growth Factor Receptor 1, Chain A, domain 2"/>
    <property type="match status" value="2"/>
</dbReference>
<evidence type="ECO:0000256" key="1">
    <source>
        <dbReference type="SAM" id="Phobius"/>
    </source>
</evidence>
<organism evidence="3 4">
    <name type="scientific">Giardia intestinalis</name>
    <name type="common">Giardia lamblia</name>
    <dbReference type="NCBI Taxonomy" id="5741"/>
    <lineage>
        <taxon>Eukaryota</taxon>
        <taxon>Metamonada</taxon>
        <taxon>Diplomonadida</taxon>
        <taxon>Hexamitidae</taxon>
        <taxon>Giardiinae</taxon>
        <taxon>Giardia</taxon>
    </lineage>
</organism>
<evidence type="ECO:0000259" key="2">
    <source>
        <dbReference type="SMART" id="SM00181"/>
    </source>
</evidence>
<reference evidence="4" key="1">
    <citation type="submission" date="2012-02" db="EMBL/GenBank/DDBJ databases">
        <title>Genome sequencing of Giardia lamblia Genotypes A2 and B isolates (DH and GS) and comparative analysis with the genomes of Genotypes A1 and E (WB and Pig).</title>
        <authorList>
            <person name="Adam R."/>
            <person name="Dahlstrom E."/>
            <person name="Martens C."/>
            <person name="Bruno D."/>
            <person name="Barbian K."/>
            <person name="Porcella S.F."/>
            <person name="Nash T."/>
        </authorList>
    </citation>
    <scope>NUCLEOTIDE SEQUENCE</scope>
    <source>
        <strain evidence="4">GS</strain>
    </source>
</reference>
<dbReference type="InterPro" id="IPR000742">
    <property type="entry name" value="EGF"/>
</dbReference>
<dbReference type="AlphaFoldDB" id="V6TZ33"/>
<gene>
    <name evidence="3" type="ORF">GSB_151722</name>
</gene>
<dbReference type="SUPFAM" id="SSF57184">
    <property type="entry name" value="Growth factor receptor domain"/>
    <property type="match status" value="2"/>
</dbReference>
<protein>
    <submittedName>
        <fullName evidence="3">Variant-specific surface protein</fullName>
    </submittedName>
</protein>
<keyword evidence="1" id="KW-0812">Transmembrane</keyword>
<dbReference type="CDD" id="cd00064">
    <property type="entry name" value="FU"/>
    <property type="match status" value="1"/>
</dbReference>
<dbReference type="Pfam" id="PF03302">
    <property type="entry name" value="VSP"/>
    <property type="match status" value="3"/>
</dbReference>
<feature type="domain" description="EGF-like" evidence="2">
    <location>
        <begin position="345"/>
        <end position="382"/>
    </location>
</feature>
<evidence type="ECO:0000313" key="4">
    <source>
        <dbReference type="Proteomes" id="UP000018040"/>
    </source>
</evidence>
<feature type="domain" description="EGF-like" evidence="2">
    <location>
        <begin position="384"/>
        <end position="423"/>
    </location>
</feature>
<dbReference type="InterPro" id="IPR009030">
    <property type="entry name" value="Growth_fac_rcpt_cys_sf"/>
</dbReference>
<dbReference type="InterPro" id="IPR052798">
    <property type="entry name" value="Giardia_VSA"/>
</dbReference>
<dbReference type="VEuPathDB" id="GiardiaDB:DHA2_154665"/>
<keyword evidence="1" id="KW-0472">Membrane</keyword>